<evidence type="ECO:0000256" key="1">
    <source>
        <dbReference type="ARBA" id="ARBA00004651"/>
    </source>
</evidence>
<sequence length="378" mass="41442">MRTLYLLLIIFLTSLNLRPALTSIGPVLSFIQDELQMSNVAASFLTTLPVFCMGVFSLVAIKMSKTLGVERSLFIAMLILLMTTALRFFTHSSVMLIITALFAGVGIGIAGPLIAGFVKEYFPTKLNVMSVYSVSMIIGAAAASSFAMPLYHMGRESWRFSLSFWAIFALLAALLLLPLLRDGNKNKAQTSPATRHPHIIVLVFYFACMCSIFYMMTAWLATIALALDFTPTQAGLLLSLFTAVQVPMGIVVTELVTRFQRRRLWLLLCAFSECIGLLLLIFQFSPWVATVLIGIGAGGLFPLALLIPVQDAITSQQATNTSAIMQCFGFMIGSLGPLVLGFLFDATDHVIYPLLFVLAVNVMLMLLITRIKQPKQLA</sequence>
<feature type="transmembrane region" description="Helical" evidence="6">
    <location>
        <begin position="130"/>
        <end position="150"/>
    </location>
</feature>
<dbReference type="Proteomes" id="UP000616608">
    <property type="component" value="Unassembled WGS sequence"/>
</dbReference>
<keyword evidence="5 6" id="KW-0472">Membrane</keyword>
<evidence type="ECO:0000256" key="6">
    <source>
        <dbReference type="SAM" id="Phobius"/>
    </source>
</evidence>
<evidence type="ECO:0000256" key="4">
    <source>
        <dbReference type="ARBA" id="ARBA00022989"/>
    </source>
</evidence>
<reference evidence="8" key="2">
    <citation type="submission" date="2020-09" db="EMBL/GenBank/DDBJ databases">
        <authorList>
            <person name="Sun Q."/>
            <person name="Zhou Y."/>
        </authorList>
    </citation>
    <scope>NUCLEOTIDE SEQUENCE</scope>
    <source>
        <strain evidence="8">CGMCC 1.15760</strain>
    </source>
</reference>
<feature type="transmembrane region" description="Helical" evidence="6">
    <location>
        <begin position="288"/>
        <end position="309"/>
    </location>
</feature>
<feature type="transmembrane region" description="Helical" evidence="6">
    <location>
        <begin position="38"/>
        <end position="61"/>
    </location>
</feature>
<name>A0A917G9Z7_9BACI</name>
<feature type="transmembrane region" description="Helical" evidence="6">
    <location>
        <begin position="264"/>
        <end position="282"/>
    </location>
</feature>
<dbReference type="PROSITE" id="PS50850">
    <property type="entry name" value="MFS"/>
    <property type="match status" value="1"/>
</dbReference>
<dbReference type="RefSeq" id="WP_188615678.1">
    <property type="nucleotide sequence ID" value="NZ_BMJT01000011.1"/>
</dbReference>
<keyword evidence="9" id="KW-1185">Reference proteome</keyword>
<evidence type="ECO:0000313" key="9">
    <source>
        <dbReference type="Proteomes" id="UP000616608"/>
    </source>
</evidence>
<proteinExistence type="predicted"/>
<feature type="transmembrane region" description="Helical" evidence="6">
    <location>
        <begin position="201"/>
        <end position="227"/>
    </location>
</feature>
<evidence type="ECO:0000256" key="3">
    <source>
        <dbReference type="ARBA" id="ARBA00022692"/>
    </source>
</evidence>
<dbReference type="SUPFAM" id="SSF103473">
    <property type="entry name" value="MFS general substrate transporter"/>
    <property type="match status" value="1"/>
</dbReference>
<dbReference type="GO" id="GO:0022857">
    <property type="term" value="F:transmembrane transporter activity"/>
    <property type="evidence" value="ECO:0007669"/>
    <property type="project" value="InterPro"/>
</dbReference>
<dbReference type="AlphaFoldDB" id="A0A917G9Z7"/>
<feature type="transmembrane region" description="Helical" evidence="6">
    <location>
        <begin position="162"/>
        <end position="180"/>
    </location>
</feature>
<dbReference type="Gene3D" id="1.20.1250.20">
    <property type="entry name" value="MFS general substrate transporter like domains"/>
    <property type="match status" value="2"/>
</dbReference>
<dbReference type="PANTHER" id="PTHR23523">
    <property type="match status" value="1"/>
</dbReference>
<organism evidence="8 9">
    <name type="scientific">Lysinibacillus alkalisoli</name>
    <dbReference type="NCBI Taxonomy" id="1911548"/>
    <lineage>
        <taxon>Bacteria</taxon>
        <taxon>Bacillati</taxon>
        <taxon>Bacillota</taxon>
        <taxon>Bacilli</taxon>
        <taxon>Bacillales</taxon>
        <taxon>Bacillaceae</taxon>
        <taxon>Lysinibacillus</taxon>
    </lineage>
</organism>
<keyword evidence="3 6" id="KW-0812">Transmembrane</keyword>
<feature type="domain" description="Major facilitator superfamily (MFS) profile" evidence="7">
    <location>
        <begin position="2"/>
        <end position="377"/>
    </location>
</feature>
<keyword evidence="2" id="KW-0813">Transport</keyword>
<feature type="transmembrane region" description="Helical" evidence="6">
    <location>
        <begin position="321"/>
        <end position="344"/>
    </location>
</feature>
<comment type="caution">
    <text evidence="8">The sequence shown here is derived from an EMBL/GenBank/DDBJ whole genome shotgun (WGS) entry which is preliminary data.</text>
</comment>
<keyword evidence="4 6" id="KW-1133">Transmembrane helix</keyword>
<dbReference type="Pfam" id="PF07690">
    <property type="entry name" value="MFS_1"/>
    <property type="match status" value="1"/>
</dbReference>
<feature type="transmembrane region" description="Helical" evidence="6">
    <location>
        <begin position="96"/>
        <end position="118"/>
    </location>
</feature>
<dbReference type="InterPro" id="IPR020846">
    <property type="entry name" value="MFS_dom"/>
</dbReference>
<dbReference type="InterPro" id="IPR011701">
    <property type="entry name" value="MFS"/>
</dbReference>
<evidence type="ECO:0000259" key="7">
    <source>
        <dbReference type="PROSITE" id="PS50850"/>
    </source>
</evidence>
<accession>A0A917G9Z7</accession>
<dbReference type="GO" id="GO:0005886">
    <property type="term" value="C:plasma membrane"/>
    <property type="evidence" value="ECO:0007669"/>
    <property type="project" value="UniProtKB-SubCell"/>
</dbReference>
<dbReference type="PANTHER" id="PTHR23523:SF2">
    <property type="entry name" value="2-NITROIMIDAZOLE TRANSPORTER"/>
    <property type="match status" value="1"/>
</dbReference>
<protein>
    <submittedName>
        <fullName evidence="8">MFS transporter</fullName>
    </submittedName>
</protein>
<evidence type="ECO:0000313" key="8">
    <source>
        <dbReference type="EMBL" id="GGG31666.1"/>
    </source>
</evidence>
<gene>
    <name evidence="8" type="ORF">GCM10007425_27880</name>
</gene>
<dbReference type="EMBL" id="BMJT01000011">
    <property type="protein sequence ID" value="GGG31666.1"/>
    <property type="molecule type" value="Genomic_DNA"/>
</dbReference>
<feature type="transmembrane region" description="Helical" evidence="6">
    <location>
        <begin position="233"/>
        <end position="252"/>
    </location>
</feature>
<feature type="transmembrane region" description="Helical" evidence="6">
    <location>
        <begin position="73"/>
        <end position="90"/>
    </location>
</feature>
<reference evidence="8" key="1">
    <citation type="journal article" date="2014" name="Int. J. Syst. Evol. Microbiol.">
        <title>Complete genome sequence of Corynebacterium casei LMG S-19264T (=DSM 44701T), isolated from a smear-ripened cheese.</title>
        <authorList>
            <consortium name="US DOE Joint Genome Institute (JGI-PGF)"/>
            <person name="Walter F."/>
            <person name="Albersmeier A."/>
            <person name="Kalinowski J."/>
            <person name="Ruckert C."/>
        </authorList>
    </citation>
    <scope>NUCLEOTIDE SEQUENCE</scope>
    <source>
        <strain evidence="8">CGMCC 1.15760</strain>
    </source>
</reference>
<comment type="subcellular location">
    <subcellularLocation>
        <location evidence="1">Cell membrane</location>
        <topology evidence="1">Multi-pass membrane protein</topology>
    </subcellularLocation>
</comment>
<evidence type="ECO:0000256" key="2">
    <source>
        <dbReference type="ARBA" id="ARBA00022448"/>
    </source>
</evidence>
<dbReference type="InterPro" id="IPR052524">
    <property type="entry name" value="MFS_Cyanate_Porter"/>
</dbReference>
<evidence type="ECO:0000256" key="5">
    <source>
        <dbReference type="ARBA" id="ARBA00023136"/>
    </source>
</evidence>
<feature type="transmembrane region" description="Helical" evidence="6">
    <location>
        <begin position="350"/>
        <end position="368"/>
    </location>
</feature>
<dbReference type="InterPro" id="IPR036259">
    <property type="entry name" value="MFS_trans_sf"/>
</dbReference>